<dbReference type="Gene3D" id="2.60.40.420">
    <property type="entry name" value="Cupredoxins - blue copper proteins"/>
    <property type="match status" value="1"/>
</dbReference>
<evidence type="ECO:0000256" key="3">
    <source>
        <dbReference type="SAM" id="MobiDB-lite"/>
    </source>
</evidence>
<feature type="signal peptide" evidence="4">
    <location>
        <begin position="1"/>
        <end position="20"/>
    </location>
</feature>
<dbReference type="RefSeq" id="WP_284349302.1">
    <property type="nucleotide sequence ID" value="NZ_BRXS01000002.1"/>
</dbReference>
<accession>A0AA37QDS4</accession>
<comment type="caution">
    <text evidence="6">The sequence shown here is derived from an EMBL/GenBank/DDBJ whole genome shotgun (WGS) entry which is preliminary data.</text>
</comment>
<name>A0AA37QDS4_9BACT</name>
<organism evidence="6 7">
    <name type="scientific">Roseisolibacter agri</name>
    <dbReference type="NCBI Taxonomy" id="2014610"/>
    <lineage>
        <taxon>Bacteria</taxon>
        <taxon>Pseudomonadati</taxon>
        <taxon>Gemmatimonadota</taxon>
        <taxon>Gemmatimonadia</taxon>
        <taxon>Gemmatimonadales</taxon>
        <taxon>Gemmatimonadaceae</taxon>
        <taxon>Roseisolibacter</taxon>
    </lineage>
</organism>
<gene>
    <name evidence="6" type="ORF">rosag_13710</name>
</gene>
<evidence type="ECO:0000256" key="4">
    <source>
        <dbReference type="SAM" id="SignalP"/>
    </source>
</evidence>
<reference evidence="6" key="1">
    <citation type="submission" date="2022-08" db="EMBL/GenBank/DDBJ databases">
        <title>Draft genome sequencing of Roseisolibacter agri AW1220.</title>
        <authorList>
            <person name="Tobiishi Y."/>
            <person name="Tonouchi A."/>
        </authorList>
    </citation>
    <scope>NUCLEOTIDE SEQUENCE</scope>
    <source>
        <strain evidence="6">AW1220</strain>
    </source>
</reference>
<protein>
    <recommendedName>
        <fullName evidence="5">Blue (type 1) copper domain-containing protein</fullName>
    </recommendedName>
</protein>
<feature type="chain" id="PRO_5041348585" description="Blue (type 1) copper domain-containing protein" evidence="4">
    <location>
        <begin position="21"/>
        <end position="131"/>
    </location>
</feature>
<keyword evidence="2" id="KW-0186">Copper</keyword>
<dbReference type="EMBL" id="BRXS01000002">
    <property type="protein sequence ID" value="GLC24858.1"/>
    <property type="molecule type" value="Genomic_DNA"/>
</dbReference>
<dbReference type="GO" id="GO:0005507">
    <property type="term" value="F:copper ion binding"/>
    <property type="evidence" value="ECO:0007669"/>
    <property type="project" value="InterPro"/>
</dbReference>
<evidence type="ECO:0000256" key="1">
    <source>
        <dbReference type="ARBA" id="ARBA00022723"/>
    </source>
</evidence>
<proteinExistence type="predicted"/>
<feature type="region of interest" description="Disordered" evidence="3">
    <location>
        <begin position="30"/>
        <end position="59"/>
    </location>
</feature>
<evidence type="ECO:0000313" key="7">
    <source>
        <dbReference type="Proteomes" id="UP001161325"/>
    </source>
</evidence>
<keyword evidence="7" id="KW-1185">Reference proteome</keyword>
<dbReference type="SUPFAM" id="SSF49503">
    <property type="entry name" value="Cupredoxins"/>
    <property type="match status" value="1"/>
</dbReference>
<feature type="domain" description="Blue (type 1) copper" evidence="5">
    <location>
        <begin position="59"/>
        <end position="130"/>
    </location>
</feature>
<evidence type="ECO:0000259" key="5">
    <source>
        <dbReference type="Pfam" id="PF00127"/>
    </source>
</evidence>
<dbReference type="Pfam" id="PF00127">
    <property type="entry name" value="Copper-bind"/>
    <property type="match status" value="1"/>
</dbReference>
<dbReference type="AlphaFoldDB" id="A0AA37QDS4"/>
<sequence>MRIARALVPFALPLVLVVLSACGGGGNGGDGGTDYSPVEPSGGGTTSTPSTSSDIRVSDNAFSPAATTVAPGTTVTWTWAASSDHDVTFTDGPRSPIQRTGTYQRTFATAGSFPYRCSIHGAAMSGTITVR</sequence>
<dbReference type="PROSITE" id="PS51257">
    <property type="entry name" value="PROKAR_LIPOPROTEIN"/>
    <property type="match status" value="1"/>
</dbReference>
<dbReference type="Proteomes" id="UP001161325">
    <property type="component" value="Unassembled WGS sequence"/>
</dbReference>
<dbReference type="InterPro" id="IPR000923">
    <property type="entry name" value="BlueCu_1"/>
</dbReference>
<dbReference type="GO" id="GO:0009055">
    <property type="term" value="F:electron transfer activity"/>
    <property type="evidence" value="ECO:0007669"/>
    <property type="project" value="InterPro"/>
</dbReference>
<evidence type="ECO:0000313" key="6">
    <source>
        <dbReference type="EMBL" id="GLC24858.1"/>
    </source>
</evidence>
<dbReference type="InterPro" id="IPR008972">
    <property type="entry name" value="Cupredoxin"/>
</dbReference>
<keyword evidence="4" id="KW-0732">Signal</keyword>
<keyword evidence="1" id="KW-0479">Metal-binding</keyword>
<evidence type="ECO:0000256" key="2">
    <source>
        <dbReference type="ARBA" id="ARBA00023008"/>
    </source>
</evidence>